<evidence type="ECO:0000313" key="4">
    <source>
        <dbReference type="Proteomes" id="UP000178435"/>
    </source>
</evidence>
<keyword evidence="1" id="KW-0812">Transmembrane</keyword>
<sequence>MNFKPRIITSNNGAALIISFLILVLLTMIATIAITMNIMEIKISNNHEESNKAFYDAESGIQHALVQLKVVTTDWTTSNSNFTTQLAGATSANPWVNFLSSGIFSVAGNYVVTIKDDNDETGILDPASDNNRRVYIRSESNTLFGSRKVIEVLVEGYLPKDVSVWNNGIFSGSGQAGKIIKGKVIISGSVHLLGENSSGVQTVGYADTAVDLEILDLSGKARISNNYYGLVTGLLDKIPDLTNSSQSLNGIMRVKHGRVSLEGDSQIGAPETTTSYKDTMDGVYIADGYSEPDDVNQVFTDKAGVYNDTIPPDLQSQIKMPSLSNEILPGVSYQNWLSTNSLHIPSLNIDFTTGTATTLSAKKGEIESNYPGTIVTANTISGDFTITRTDSNGNQHSFSWTNSSKTLQVKGVVTVDGNLDLGDGRKTGGDITYITDPTNINGTTTVGSTIFANSDIAEGSGKIMIHNNVLPAGSKSFATPGGETLAFVAKDKIEIALKDSDNDLTAAAAFFAENEIISAKKNDVAGTFVSNYINMGQNSPTIFQVPTLADNLPPGLPGSTKILIPPKTPKIISWREIQ</sequence>
<dbReference type="Proteomes" id="UP000178435">
    <property type="component" value="Unassembled WGS sequence"/>
</dbReference>
<comment type="caution">
    <text evidence="3">The sequence shown here is derived from an EMBL/GenBank/DDBJ whole genome shotgun (WGS) entry which is preliminary data.</text>
</comment>
<protein>
    <recommendedName>
        <fullName evidence="2">Type 4 fimbrial biogenesis protein PilX N-terminal domain-containing protein</fullName>
    </recommendedName>
</protein>
<feature type="domain" description="Type 4 fimbrial biogenesis protein PilX N-terminal" evidence="2">
    <location>
        <begin position="13"/>
        <end position="61"/>
    </location>
</feature>
<accession>A0A1F7RWA8</accession>
<dbReference type="EMBL" id="MGDF01000075">
    <property type="protein sequence ID" value="OGL45859.1"/>
    <property type="molecule type" value="Genomic_DNA"/>
</dbReference>
<feature type="transmembrane region" description="Helical" evidence="1">
    <location>
        <begin position="12"/>
        <end position="36"/>
    </location>
</feature>
<evidence type="ECO:0000313" key="3">
    <source>
        <dbReference type="EMBL" id="OGL45859.1"/>
    </source>
</evidence>
<dbReference type="Pfam" id="PF14341">
    <property type="entry name" value="PilX_N"/>
    <property type="match status" value="1"/>
</dbReference>
<dbReference type="AlphaFoldDB" id="A0A1F7RWA8"/>
<gene>
    <name evidence="3" type="ORF">A2149_00260</name>
</gene>
<evidence type="ECO:0000259" key="2">
    <source>
        <dbReference type="Pfam" id="PF14341"/>
    </source>
</evidence>
<keyword evidence="1" id="KW-0472">Membrane</keyword>
<dbReference type="InterPro" id="IPR025746">
    <property type="entry name" value="PilX_N_dom"/>
</dbReference>
<proteinExistence type="predicted"/>
<reference evidence="3 4" key="1">
    <citation type="journal article" date="2016" name="Nat. Commun.">
        <title>Thousands of microbial genomes shed light on interconnected biogeochemical processes in an aquifer system.</title>
        <authorList>
            <person name="Anantharaman K."/>
            <person name="Brown C.T."/>
            <person name="Hug L.A."/>
            <person name="Sharon I."/>
            <person name="Castelle C.J."/>
            <person name="Probst A.J."/>
            <person name="Thomas B.C."/>
            <person name="Singh A."/>
            <person name="Wilkins M.J."/>
            <person name="Karaoz U."/>
            <person name="Brodie E.L."/>
            <person name="Williams K.H."/>
            <person name="Hubbard S.S."/>
            <person name="Banfield J.F."/>
        </authorList>
    </citation>
    <scope>NUCLEOTIDE SEQUENCE [LARGE SCALE GENOMIC DNA]</scope>
</reference>
<name>A0A1F7RWA8_9BACT</name>
<organism evidence="3 4">
    <name type="scientific">Candidatus Schekmanbacteria bacterium RBG_16_38_11</name>
    <dbReference type="NCBI Taxonomy" id="1817880"/>
    <lineage>
        <taxon>Bacteria</taxon>
        <taxon>Candidatus Schekmaniibacteriota</taxon>
    </lineage>
</organism>
<evidence type="ECO:0000256" key="1">
    <source>
        <dbReference type="SAM" id="Phobius"/>
    </source>
</evidence>
<keyword evidence="1" id="KW-1133">Transmembrane helix</keyword>